<dbReference type="GO" id="GO:0033194">
    <property type="term" value="P:response to hydroperoxide"/>
    <property type="evidence" value="ECO:0007669"/>
    <property type="project" value="TreeGrafter"/>
</dbReference>
<dbReference type="OrthoDB" id="9777133at2"/>
<dbReference type="InterPro" id="IPR005583">
    <property type="entry name" value="YaaA"/>
</dbReference>
<keyword evidence="3" id="KW-1185">Reference proteome</keyword>
<accession>A0A3T0E9N2</accession>
<organism evidence="2 3">
    <name type="scientific">Glycocaulis alkaliphilus</name>
    <dbReference type="NCBI Taxonomy" id="1434191"/>
    <lineage>
        <taxon>Bacteria</taxon>
        <taxon>Pseudomonadati</taxon>
        <taxon>Pseudomonadota</taxon>
        <taxon>Alphaproteobacteria</taxon>
        <taxon>Maricaulales</taxon>
        <taxon>Maricaulaceae</taxon>
        <taxon>Glycocaulis</taxon>
    </lineage>
</organism>
<dbReference type="HAMAP" id="MF_00652">
    <property type="entry name" value="UPF0246"/>
    <property type="match status" value="1"/>
</dbReference>
<evidence type="ECO:0000313" key="3">
    <source>
        <dbReference type="Proteomes" id="UP000286954"/>
    </source>
</evidence>
<dbReference type="AlphaFoldDB" id="A0A3T0E9N2"/>
<dbReference type="EMBL" id="CP018911">
    <property type="protein sequence ID" value="AZU03906.1"/>
    <property type="molecule type" value="Genomic_DNA"/>
</dbReference>
<dbReference type="GO" id="GO:0005829">
    <property type="term" value="C:cytosol"/>
    <property type="evidence" value="ECO:0007669"/>
    <property type="project" value="TreeGrafter"/>
</dbReference>
<dbReference type="PANTHER" id="PTHR30283:SF4">
    <property type="entry name" value="PEROXIDE STRESS RESISTANCE PROTEIN YAAA"/>
    <property type="match status" value="1"/>
</dbReference>
<dbReference type="RefSeq" id="WP_127566494.1">
    <property type="nucleotide sequence ID" value="NZ_BMFB01000007.1"/>
</dbReference>
<name>A0A3T0E9N2_9PROT</name>
<dbReference type="PANTHER" id="PTHR30283">
    <property type="entry name" value="PEROXIDE STRESS RESPONSE PROTEIN YAAA"/>
    <property type="match status" value="1"/>
</dbReference>
<reference evidence="2 3" key="1">
    <citation type="submission" date="2016-12" db="EMBL/GenBank/DDBJ databases">
        <title>The genome of dimorphic prosthecate Glycocaulis alkaliphilus 6b-8t, isolated from crude oil dictates its adaptability in petroleum environments.</title>
        <authorList>
            <person name="Wu X.-L."/>
            <person name="Geng S."/>
        </authorList>
    </citation>
    <scope>NUCLEOTIDE SEQUENCE [LARGE SCALE GENOMIC DNA]</scope>
    <source>
        <strain evidence="2 3">6B-8</strain>
    </source>
</reference>
<protein>
    <recommendedName>
        <fullName evidence="1">UPF0246 protein X907_1373</fullName>
    </recommendedName>
</protein>
<comment type="similarity">
    <text evidence="1">Belongs to the UPF0246 family.</text>
</comment>
<proteinExistence type="inferred from homology"/>
<sequence length="260" mass="28943">MLILLSPAKQLDFEPARLELETSRPALLTRTAELSKTTAKLSRAQLRQLMHISDDLAALNVERFKAFNPESEGGKAAALAFAGEVYRGLDAASLSKDDLEWAQDHLRILSGLYGTLRPLDAIQPYRLEMGTRLKTTKGANLYDFWGDDIAEELSATLDGHAHPVIVNLASNEYSKAARLATMKARVIAVDFKEEKDGQLRALMVYAKKARGMMARWIIENRTEDPAQLSRFSVEGYKLDKAGSKPDRLLFTRPQPPSKKG</sequence>
<dbReference type="KEGG" id="gak:X907_1373"/>
<dbReference type="NCBIfam" id="NF002542">
    <property type="entry name" value="PRK02101.1-3"/>
    <property type="match status" value="1"/>
</dbReference>
<evidence type="ECO:0000256" key="1">
    <source>
        <dbReference type="HAMAP-Rule" id="MF_00652"/>
    </source>
</evidence>
<evidence type="ECO:0000313" key="2">
    <source>
        <dbReference type="EMBL" id="AZU03906.1"/>
    </source>
</evidence>
<gene>
    <name evidence="2" type="ORF">X907_1373</name>
</gene>
<dbReference type="Pfam" id="PF03883">
    <property type="entry name" value="H2O2_YaaD"/>
    <property type="match status" value="1"/>
</dbReference>
<dbReference type="Proteomes" id="UP000286954">
    <property type="component" value="Chromosome"/>
</dbReference>